<dbReference type="InterPro" id="IPR045860">
    <property type="entry name" value="Snake_toxin-like_sf"/>
</dbReference>
<keyword evidence="2" id="KW-1185">Reference proteome</keyword>
<dbReference type="SUPFAM" id="SSF57302">
    <property type="entry name" value="Snake toxin-like"/>
    <property type="match status" value="1"/>
</dbReference>
<evidence type="ECO:0000256" key="1">
    <source>
        <dbReference type="SAM" id="SignalP"/>
    </source>
</evidence>
<organism evidence="2 3">
    <name type="scientific">Saccoglossus kowalevskii</name>
    <name type="common">Acorn worm</name>
    <dbReference type="NCBI Taxonomy" id="10224"/>
    <lineage>
        <taxon>Eukaryota</taxon>
        <taxon>Metazoa</taxon>
        <taxon>Hemichordata</taxon>
        <taxon>Enteropneusta</taxon>
        <taxon>Harrimaniidae</taxon>
        <taxon>Saccoglossus</taxon>
    </lineage>
</organism>
<evidence type="ECO:0000313" key="2">
    <source>
        <dbReference type="Proteomes" id="UP000694865"/>
    </source>
</evidence>
<dbReference type="Gene3D" id="2.10.60.10">
    <property type="entry name" value="CD59"/>
    <property type="match status" value="1"/>
</dbReference>
<protein>
    <submittedName>
        <fullName evidence="3">Uncharacterized protein LOC102805953</fullName>
    </submittedName>
</protein>
<proteinExistence type="predicted"/>
<accession>A0ABM0LZN3</accession>
<dbReference type="Proteomes" id="UP000694865">
    <property type="component" value="Unplaced"/>
</dbReference>
<reference evidence="3" key="1">
    <citation type="submission" date="2025-08" db="UniProtKB">
        <authorList>
            <consortium name="RefSeq"/>
        </authorList>
    </citation>
    <scope>IDENTIFICATION</scope>
    <source>
        <tissue evidence="3">Testes</tissue>
    </source>
</reference>
<sequence>MMRTISLVLLLCVGHALSASIENTRSRREGGTNMVCQSCGGGQDDCSQTITCDKPTDQCFVKFVKQPGNGEIKVIKGCKGAWGCTNNADIIASLNDDNCHLDMSRNIVVNDKCILCMGEGVSNSDANLPNYEVDCETDGSGDDEPEIPTPPVNLCFETL</sequence>
<feature type="signal peptide" evidence="1">
    <location>
        <begin position="1"/>
        <end position="18"/>
    </location>
</feature>
<dbReference type="GeneID" id="102805953"/>
<keyword evidence="1" id="KW-0732">Signal</keyword>
<name>A0ABM0LZN3_SACKO</name>
<evidence type="ECO:0000313" key="3">
    <source>
        <dbReference type="RefSeq" id="XP_006813224.1"/>
    </source>
</evidence>
<dbReference type="RefSeq" id="XP_006813224.1">
    <property type="nucleotide sequence ID" value="XM_006813161.1"/>
</dbReference>
<feature type="chain" id="PRO_5045153694" evidence="1">
    <location>
        <begin position="19"/>
        <end position="159"/>
    </location>
</feature>
<gene>
    <name evidence="3" type="primary">LOC102805953</name>
</gene>